<dbReference type="RefSeq" id="WP_069031845.1">
    <property type="nucleotide sequence ID" value="NZ_MDKC01000001.1"/>
</dbReference>
<gene>
    <name evidence="2" type="ORF">BED47_00315</name>
</gene>
<evidence type="ECO:0000259" key="1">
    <source>
        <dbReference type="Pfam" id="PF14493"/>
    </source>
</evidence>
<dbReference type="InterPro" id="IPR029491">
    <property type="entry name" value="Helicase_HTH"/>
</dbReference>
<protein>
    <recommendedName>
        <fullName evidence="1">Helicase Helix-turn-helix domain-containing protein</fullName>
    </recommendedName>
</protein>
<proteinExistence type="predicted"/>
<comment type="caution">
    <text evidence="2">The sequence shown here is derived from an EMBL/GenBank/DDBJ whole genome shotgun (WGS) entry which is preliminary data.</text>
</comment>
<evidence type="ECO:0000313" key="3">
    <source>
        <dbReference type="Proteomes" id="UP000094580"/>
    </source>
</evidence>
<evidence type="ECO:0000313" key="2">
    <source>
        <dbReference type="EMBL" id="ODG93651.1"/>
    </source>
</evidence>
<keyword evidence="3" id="KW-1185">Reference proteome</keyword>
<reference evidence="2 3" key="1">
    <citation type="submission" date="2016-07" db="EMBL/GenBank/DDBJ databases">
        <authorList>
            <person name="Townsley L."/>
            <person name="Shank E.A."/>
        </authorList>
    </citation>
    <scope>NUCLEOTIDE SEQUENCE [LARGE SCALE GENOMIC DNA]</scope>
    <source>
        <strain evidence="2 3">CH01</strain>
    </source>
</reference>
<dbReference type="EMBL" id="MDKC01000001">
    <property type="protein sequence ID" value="ODG93651.1"/>
    <property type="molecule type" value="Genomic_DNA"/>
</dbReference>
<dbReference type="InterPro" id="IPR008308">
    <property type="entry name" value="YpbB-like"/>
</dbReference>
<dbReference type="PIRSF" id="PIRSF021350">
    <property type="entry name" value="UCP021350"/>
    <property type="match status" value="1"/>
</dbReference>
<organism evidence="2 3">
    <name type="scientific">Gottfriedia luciferensis</name>
    <dbReference type="NCBI Taxonomy" id="178774"/>
    <lineage>
        <taxon>Bacteria</taxon>
        <taxon>Bacillati</taxon>
        <taxon>Bacillota</taxon>
        <taxon>Bacilli</taxon>
        <taxon>Bacillales</taxon>
        <taxon>Bacillaceae</taxon>
        <taxon>Gottfriedia</taxon>
    </lineage>
</organism>
<feature type="domain" description="Helicase Helix-turn-helix" evidence="1">
    <location>
        <begin position="261"/>
        <end position="346"/>
    </location>
</feature>
<dbReference type="Pfam" id="PF14493">
    <property type="entry name" value="HTH_40"/>
    <property type="match status" value="1"/>
</dbReference>
<sequence>MFKLSILEEIILFLLHRYNGERTIQGILYLLKGKQSAQIIQDSHFYQVTSFFGLFHFLTHQNMQEIINGLEVKGYIGQSENKNIYLLNKNGQAYLANQKLQFMEYTFLNGLKFSSIQKIFWKRFSLFFQTVSNLNMNLKYFRAVIQDQDIQEWVKNEILNFPVNKNELVNQFYKELHTILENISDEDALLFVKRLSGANTYGMTFEQIALEHKVSVEKIYLNSINTLHHMITILLEPNNHYPLLSKFVIGAKSTNITNTSIETKRLFTEGKTIQEIAKIRQLKISTIEDHIVECVLGDKLFPINQFITTKQFTLIKNKIIELNTRKLKIIKEALLNEVTYFQIRITLARMGDLHGPK</sequence>
<name>A0ABX2ZV96_9BACI</name>
<dbReference type="Proteomes" id="UP000094580">
    <property type="component" value="Unassembled WGS sequence"/>
</dbReference>
<accession>A0ABX2ZV96</accession>